<dbReference type="EMBL" id="BMAV01005186">
    <property type="protein sequence ID" value="GFY46084.1"/>
    <property type="molecule type" value="Genomic_DNA"/>
</dbReference>
<name>A0A8X7BY28_9ARAC</name>
<dbReference type="Proteomes" id="UP000886998">
    <property type="component" value="Unassembled WGS sequence"/>
</dbReference>
<evidence type="ECO:0000313" key="1">
    <source>
        <dbReference type="EMBL" id="GFY46084.1"/>
    </source>
</evidence>
<proteinExistence type="predicted"/>
<dbReference type="OrthoDB" id="6431073at2759"/>
<reference evidence="1" key="1">
    <citation type="submission" date="2020-08" db="EMBL/GenBank/DDBJ databases">
        <title>Multicomponent nature underlies the extraordinary mechanical properties of spider dragline silk.</title>
        <authorList>
            <person name="Kono N."/>
            <person name="Nakamura H."/>
            <person name="Mori M."/>
            <person name="Yoshida Y."/>
            <person name="Ohtoshi R."/>
            <person name="Malay A.D."/>
            <person name="Moran D.A.P."/>
            <person name="Tomita M."/>
            <person name="Numata K."/>
            <person name="Arakawa K."/>
        </authorList>
    </citation>
    <scope>NUCLEOTIDE SEQUENCE</scope>
</reference>
<sequence length="190" mass="22265">MNPPKMLELDKYIINKRKELDKLRAEHEKLLASTIPVSDTDSEIKVLNSELCKLQAEICVVEGSEPETGYSEWLEDERSKNELLQSLHHKLVRRLRRLSRLFPTYSTNSEKLKTSIRNKSGEVLTKSFYRVLKDFVFELQDRTFTSDDWHKINFVPIDHTFSKEHIKLLCSCGIIQRSKENDAVFHLKNS</sequence>
<comment type="caution">
    <text evidence="1">The sequence shown here is derived from an EMBL/GenBank/DDBJ whole genome shotgun (WGS) entry which is preliminary data.</text>
</comment>
<gene>
    <name evidence="1" type="primary">NCL1_47701</name>
    <name evidence="1" type="ORF">TNIN_18311</name>
</gene>
<protein>
    <submittedName>
        <fullName evidence="1">Uncharacterized protein</fullName>
    </submittedName>
</protein>
<dbReference type="AlphaFoldDB" id="A0A8X7BY28"/>
<accession>A0A8X7BY28</accession>
<keyword evidence="2" id="KW-1185">Reference proteome</keyword>
<evidence type="ECO:0000313" key="2">
    <source>
        <dbReference type="Proteomes" id="UP000886998"/>
    </source>
</evidence>
<organism evidence="1 2">
    <name type="scientific">Trichonephila inaurata madagascariensis</name>
    <dbReference type="NCBI Taxonomy" id="2747483"/>
    <lineage>
        <taxon>Eukaryota</taxon>
        <taxon>Metazoa</taxon>
        <taxon>Ecdysozoa</taxon>
        <taxon>Arthropoda</taxon>
        <taxon>Chelicerata</taxon>
        <taxon>Arachnida</taxon>
        <taxon>Araneae</taxon>
        <taxon>Araneomorphae</taxon>
        <taxon>Entelegynae</taxon>
        <taxon>Araneoidea</taxon>
        <taxon>Nephilidae</taxon>
        <taxon>Trichonephila</taxon>
        <taxon>Trichonephila inaurata</taxon>
    </lineage>
</organism>